<evidence type="ECO:0000313" key="2">
    <source>
        <dbReference type="Proteomes" id="UP001148737"/>
    </source>
</evidence>
<name>A0ACC1QWK9_9HYPO</name>
<organism evidence="1 2">
    <name type="scientific">Lecanicillium saksenae</name>
    <dbReference type="NCBI Taxonomy" id="468837"/>
    <lineage>
        <taxon>Eukaryota</taxon>
        <taxon>Fungi</taxon>
        <taxon>Dikarya</taxon>
        <taxon>Ascomycota</taxon>
        <taxon>Pezizomycotina</taxon>
        <taxon>Sordariomycetes</taxon>
        <taxon>Hypocreomycetidae</taxon>
        <taxon>Hypocreales</taxon>
        <taxon>Cordycipitaceae</taxon>
        <taxon>Lecanicillium</taxon>
    </lineage>
</organism>
<dbReference type="EMBL" id="JANAKD010000554">
    <property type="protein sequence ID" value="KAJ3492828.1"/>
    <property type="molecule type" value="Genomic_DNA"/>
</dbReference>
<evidence type="ECO:0000313" key="1">
    <source>
        <dbReference type="EMBL" id="KAJ3492828.1"/>
    </source>
</evidence>
<proteinExistence type="predicted"/>
<comment type="caution">
    <text evidence="1">The sequence shown here is derived from an EMBL/GenBank/DDBJ whole genome shotgun (WGS) entry which is preliminary data.</text>
</comment>
<keyword evidence="2" id="KW-1185">Reference proteome</keyword>
<gene>
    <name evidence="1" type="ORF">NLG97_g5119</name>
</gene>
<accession>A0ACC1QWK9</accession>
<dbReference type="Proteomes" id="UP001148737">
    <property type="component" value="Unassembled WGS sequence"/>
</dbReference>
<reference evidence="1" key="1">
    <citation type="submission" date="2022-07" db="EMBL/GenBank/DDBJ databases">
        <title>Genome Sequence of Lecanicillium saksenae.</title>
        <authorList>
            <person name="Buettner E."/>
        </authorList>
    </citation>
    <scope>NUCLEOTIDE SEQUENCE</scope>
    <source>
        <strain evidence="1">VT-O1</strain>
    </source>
</reference>
<sequence>MANMMMNVLCLILSLCGLAAAANMRIYGCTGRGFTGTCQSFECGYQDCCQLPSFFQTRLVSVKSTGPYNVRLFTDAGCKYHCNDNDNQSRFVDSQGWNNIGAAAYACVDGPF</sequence>
<protein>
    <submittedName>
        <fullName evidence="1">Uncharacterized protein</fullName>
    </submittedName>
</protein>